<name>A0ABP9QWL6_9PSEU</name>
<accession>A0ABP9QWL6</accession>
<sequence length="54" mass="5892">MSSVDYRLIDGLAVLTISHDRAPVLGNDLMSQLGVTRGAREFMADPSPVEFRGE</sequence>
<gene>
    <name evidence="1" type="ORF">GCM10023321_63420</name>
</gene>
<reference evidence="2" key="1">
    <citation type="journal article" date="2019" name="Int. J. Syst. Evol. Microbiol.">
        <title>The Global Catalogue of Microorganisms (GCM) 10K type strain sequencing project: providing services to taxonomists for standard genome sequencing and annotation.</title>
        <authorList>
            <consortium name="The Broad Institute Genomics Platform"/>
            <consortium name="The Broad Institute Genome Sequencing Center for Infectious Disease"/>
            <person name="Wu L."/>
            <person name="Ma J."/>
        </authorList>
    </citation>
    <scope>NUCLEOTIDE SEQUENCE [LARGE SCALE GENOMIC DNA]</scope>
    <source>
        <strain evidence="2">JCM 18303</strain>
    </source>
</reference>
<dbReference type="Proteomes" id="UP001428817">
    <property type="component" value="Unassembled WGS sequence"/>
</dbReference>
<proteinExistence type="predicted"/>
<dbReference type="RefSeq" id="WP_185061433.1">
    <property type="nucleotide sequence ID" value="NZ_BAABJP010000041.1"/>
</dbReference>
<dbReference type="EMBL" id="BAABJP010000041">
    <property type="protein sequence ID" value="GAA5168812.1"/>
    <property type="molecule type" value="Genomic_DNA"/>
</dbReference>
<evidence type="ECO:0000313" key="1">
    <source>
        <dbReference type="EMBL" id="GAA5168812.1"/>
    </source>
</evidence>
<comment type="caution">
    <text evidence="1">The sequence shown here is derived from an EMBL/GenBank/DDBJ whole genome shotgun (WGS) entry which is preliminary data.</text>
</comment>
<keyword evidence="2" id="KW-1185">Reference proteome</keyword>
<organism evidence="1 2">
    <name type="scientific">Pseudonocardia eucalypti</name>
    <dbReference type="NCBI Taxonomy" id="648755"/>
    <lineage>
        <taxon>Bacteria</taxon>
        <taxon>Bacillati</taxon>
        <taxon>Actinomycetota</taxon>
        <taxon>Actinomycetes</taxon>
        <taxon>Pseudonocardiales</taxon>
        <taxon>Pseudonocardiaceae</taxon>
        <taxon>Pseudonocardia</taxon>
    </lineage>
</organism>
<protein>
    <submittedName>
        <fullName evidence="1">Uncharacterized protein</fullName>
    </submittedName>
</protein>
<evidence type="ECO:0000313" key="2">
    <source>
        <dbReference type="Proteomes" id="UP001428817"/>
    </source>
</evidence>